<evidence type="ECO:0000256" key="7">
    <source>
        <dbReference type="SAM" id="Coils"/>
    </source>
</evidence>
<dbReference type="Gene3D" id="1.20.81.30">
    <property type="entry name" value="Type II secretion system (T2SS), domain F"/>
    <property type="match status" value="2"/>
</dbReference>
<dbReference type="PANTHER" id="PTHR30012:SF0">
    <property type="entry name" value="TYPE II SECRETION SYSTEM PROTEIN F-RELATED"/>
    <property type="match status" value="1"/>
</dbReference>
<sequence length="341" mass="38018">MKSNLLTNSELSLFCYQLSLIFKSGIPLDEAMSVFTDEMSTPVLKKIAQDIKESVGMGEGLHDAIKKHEEFPKYMVGMIEIAYNTGNLEGELERLSNYYQELERLNQKVSNAVTYPIILTGLMFIVIGFLVIKVIPMFNNILQSIGGSMPQATNMLINVGMILRNYGLIIVAILVILGFALYFYTKSKSDAWKYKTPFIGEINKKIFSEKFALGMSMLMKGGYSFDDALEVYIRSVESVYATSVLKKAQKNILEGEDVAQEISKVNLFPTLFTKMLTIGYKTGELESSLTKVSSVYKLEVEKTMDKVTSSIEPALVIILSLVVGVILFTVMTPLISIISSL</sequence>
<evidence type="ECO:0000256" key="1">
    <source>
        <dbReference type="ARBA" id="ARBA00004651"/>
    </source>
</evidence>
<dbReference type="Proteomes" id="UP000006437">
    <property type="component" value="Unassembled WGS sequence"/>
</dbReference>
<evidence type="ECO:0000313" key="11">
    <source>
        <dbReference type="Proteomes" id="UP000006437"/>
    </source>
</evidence>
<keyword evidence="3" id="KW-1003">Cell membrane</keyword>
<feature type="transmembrane region" description="Helical" evidence="8">
    <location>
        <begin position="166"/>
        <end position="185"/>
    </location>
</feature>
<feature type="domain" description="Type II secretion system protein GspF" evidence="9">
    <location>
        <begin position="215"/>
        <end position="333"/>
    </location>
</feature>
<accession>G9WYG9</accession>
<dbReference type="EMBL" id="AFZE01000003">
    <property type="protein sequence ID" value="EHL16380.1"/>
    <property type="molecule type" value="Genomic_DNA"/>
</dbReference>
<evidence type="ECO:0000256" key="5">
    <source>
        <dbReference type="ARBA" id="ARBA00022989"/>
    </source>
</evidence>
<reference evidence="10 11" key="1">
    <citation type="submission" date="2011-08" db="EMBL/GenBank/DDBJ databases">
        <title>The Genome Sequence of Eubacteriaceae bacterium ACC19a.</title>
        <authorList>
            <consortium name="The Broad Institute Genome Sequencing Platform"/>
            <person name="Earl A."/>
            <person name="Ward D."/>
            <person name="Feldgarden M."/>
            <person name="Gevers D."/>
            <person name="Sizova M."/>
            <person name="Hazen A."/>
            <person name="Epstein S."/>
            <person name="Young S.K."/>
            <person name="Zeng Q."/>
            <person name="Gargeya S."/>
            <person name="Fitzgerald M."/>
            <person name="Haas B."/>
            <person name="Abouelleil A."/>
            <person name="Alvarado L."/>
            <person name="Arachchi H.M."/>
            <person name="Berlin A."/>
            <person name="Brown A."/>
            <person name="Chapman S.B."/>
            <person name="Chen Z."/>
            <person name="Dunbar C."/>
            <person name="Freedman E."/>
            <person name="Gearin G."/>
            <person name="Gellesch M."/>
            <person name="Goldberg J."/>
            <person name="Griggs A."/>
            <person name="Gujja S."/>
            <person name="Heiman D."/>
            <person name="Howarth C."/>
            <person name="Larson L."/>
            <person name="Lui A."/>
            <person name="MacDonald P.J.P."/>
            <person name="Montmayeur A."/>
            <person name="Murphy C."/>
            <person name="Neiman D."/>
            <person name="Pearson M."/>
            <person name="Priest M."/>
            <person name="Roberts A."/>
            <person name="Saif S."/>
            <person name="Shea T."/>
            <person name="Shenoy N."/>
            <person name="Sisk P."/>
            <person name="Stolte C."/>
            <person name="Sykes S."/>
            <person name="Wortman J."/>
            <person name="Nusbaum C."/>
            <person name="Birren B."/>
        </authorList>
    </citation>
    <scope>NUCLEOTIDE SEQUENCE [LARGE SCALE GENOMIC DNA]</scope>
    <source>
        <strain evidence="10 11">ACC19a</strain>
    </source>
</reference>
<comment type="caution">
    <text evidence="10">The sequence shown here is derived from an EMBL/GenBank/DDBJ whole genome shotgun (WGS) entry which is preliminary data.</text>
</comment>
<comment type="similarity">
    <text evidence="2">Belongs to the GSP F family.</text>
</comment>
<feature type="transmembrane region" description="Helical" evidence="8">
    <location>
        <begin position="112"/>
        <end position="132"/>
    </location>
</feature>
<name>G9WYG9_9FIRM</name>
<dbReference type="InterPro" id="IPR003004">
    <property type="entry name" value="GspF/PilC"/>
</dbReference>
<evidence type="ECO:0000256" key="2">
    <source>
        <dbReference type="ARBA" id="ARBA00005745"/>
    </source>
</evidence>
<dbReference type="HOGENOM" id="CLU_035032_0_0_9"/>
<dbReference type="Pfam" id="PF00482">
    <property type="entry name" value="T2SSF"/>
    <property type="match status" value="2"/>
</dbReference>
<dbReference type="GO" id="GO:0005886">
    <property type="term" value="C:plasma membrane"/>
    <property type="evidence" value="ECO:0007669"/>
    <property type="project" value="UniProtKB-SubCell"/>
</dbReference>
<evidence type="ECO:0000256" key="6">
    <source>
        <dbReference type="ARBA" id="ARBA00023136"/>
    </source>
</evidence>
<gene>
    <name evidence="10" type="ORF">HMPREF9629_01220</name>
</gene>
<dbReference type="InterPro" id="IPR018076">
    <property type="entry name" value="T2SS_GspF_dom"/>
</dbReference>
<feature type="transmembrane region" description="Helical" evidence="8">
    <location>
        <begin position="314"/>
        <end position="338"/>
    </location>
</feature>
<evidence type="ECO:0000256" key="4">
    <source>
        <dbReference type="ARBA" id="ARBA00022692"/>
    </source>
</evidence>
<dbReference type="InterPro" id="IPR042094">
    <property type="entry name" value="T2SS_GspF_sf"/>
</dbReference>
<keyword evidence="5 8" id="KW-1133">Transmembrane helix</keyword>
<dbReference type="AlphaFoldDB" id="G9WYG9"/>
<evidence type="ECO:0000256" key="3">
    <source>
        <dbReference type="ARBA" id="ARBA00022475"/>
    </source>
</evidence>
<evidence type="ECO:0000259" key="9">
    <source>
        <dbReference type="Pfam" id="PF00482"/>
    </source>
</evidence>
<evidence type="ECO:0000313" key="10">
    <source>
        <dbReference type="EMBL" id="EHL16380.1"/>
    </source>
</evidence>
<comment type="subcellular location">
    <subcellularLocation>
        <location evidence="1">Cell membrane</location>
        <topology evidence="1">Multi-pass membrane protein</topology>
    </subcellularLocation>
</comment>
<organism evidence="10 11">
    <name type="scientific">Peptoanaerobacter stomatis</name>
    <dbReference type="NCBI Taxonomy" id="796937"/>
    <lineage>
        <taxon>Bacteria</taxon>
        <taxon>Bacillati</taxon>
        <taxon>Bacillota</taxon>
        <taxon>Clostridia</taxon>
        <taxon>Peptostreptococcales</taxon>
        <taxon>Filifactoraceae</taxon>
        <taxon>Peptoanaerobacter</taxon>
    </lineage>
</organism>
<feature type="coiled-coil region" evidence="7">
    <location>
        <begin position="85"/>
        <end position="112"/>
    </location>
</feature>
<feature type="domain" description="Type II secretion system protein GspF" evidence="9">
    <location>
        <begin position="14"/>
        <end position="136"/>
    </location>
</feature>
<keyword evidence="7" id="KW-0175">Coiled coil</keyword>
<protein>
    <recommendedName>
        <fullName evidence="9">Type II secretion system protein GspF domain-containing protein</fullName>
    </recommendedName>
</protein>
<dbReference type="PATRIC" id="fig|796937.3.peg.413"/>
<dbReference type="PRINTS" id="PR00812">
    <property type="entry name" value="BCTERIALGSPF"/>
</dbReference>
<dbReference type="PANTHER" id="PTHR30012">
    <property type="entry name" value="GENERAL SECRETION PATHWAY PROTEIN"/>
    <property type="match status" value="1"/>
</dbReference>
<keyword evidence="6 8" id="KW-0472">Membrane</keyword>
<evidence type="ECO:0000256" key="8">
    <source>
        <dbReference type="SAM" id="Phobius"/>
    </source>
</evidence>
<proteinExistence type="inferred from homology"/>
<dbReference type="BioCyc" id="EBAC796937-HMP:GMGH-1224-MONOMER"/>
<dbReference type="RefSeq" id="WP_009525455.1">
    <property type="nucleotide sequence ID" value="NZ_JH414552.1"/>
</dbReference>
<keyword evidence="4 8" id="KW-0812">Transmembrane</keyword>